<accession>A0A5F1Z1L7</accession>
<sequence length="186" mass="21041">MKRKTTWKIATVVILILGFVNCFESKENEEQNNNALLALVNATRLEVTGYWDYFNGTPDYPGDMFNAPGTEKAGEFYFDNQILTQISGASVFQANIVEYDNTKQTVYVQFTQHPFGGTGKFSAYYWTRFTDNKLYVCGDVSGNKNTLAEIKASTQINDKTNMITGCYTNNTFTPGIGFTWNRLETK</sequence>
<reference evidence="1" key="1">
    <citation type="journal article" date="2019" name="PLoS Negl. Trop. Dis.">
        <title>Revisiting the worldwide diversity of Leptospira species in the environment.</title>
        <authorList>
            <person name="Vincent A.T."/>
            <person name="Schiettekatte O."/>
            <person name="Bourhy P."/>
            <person name="Veyrier F.J."/>
            <person name="Picardeau M."/>
        </authorList>
    </citation>
    <scope>NUCLEOTIDE SEQUENCE [LARGE SCALE GENOMIC DNA]</scope>
    <source>
        <strain evidence="1">201800299</strain>
    </source>
</reference>
<proteinExistence type="predicted"/>
<name>A0A5F1Z1L7_9LEPT</name>
<dbReference type="RefSeq" id="WP_135590140.1">
    <property type="nucleotide sequence ID" value="NZ_RQEZ01000012.1"/>
</dbReference>
<protein>
    <submittedName>
        <fullName evidence="1">Uncharacterized protein</fullName>
    </submittedName>
</protein>
<dbReference type="AlphaFoldDB" id="A0A5F1Z1L7"/>
<organism evidence="1 2">
    <name type="scientific">Leptospira gomenensis</name>
    <dbReference type="NCBI Taxonomy" id="2484974"/>
    <lineage>
        <taxon>Bacteria</taxon>
        <taxon>Pseudomonadati</taxon>
        <taxon>Spirochaetota</taxon>
        <taxon>Spirochaetia</taxon>
        <taxon>Leptospirales</taxon>
        <taxon>Leptospiraceae</taxon>
        <taxon>Leptospira</taxon>
    </lineage>
</organism>
<dbReference type="OrthoDB" id="336014at2"/>
<dbReference type="NCBIfam" id="NF047669">
    <property type="entry name" value="LIC13354_fam"/>
    <property type="match status" value="1"/>
</dbReference>
<gene>
    <name evidence="1" type="ORF">EHQ17_17425</name>
</gene>
<keyword evidence="2" id="KW-1185">Reference proteome</keyword>
<dbReference type="EMBL" id="RQFA01000079">
    <property type="protein sequence ID" value="TGK28769.1"/>
    <property type="molecule type" value="Genomic_DNA"/>
</dbReference>
<evidence type="ECO:0000313" key="2">
    <source>
        <dbReference type="Proteomes" id="UP000298277"/>
    </source>
</evidence>
<dbReference type="Proteomes" id="UP000298277">
    <property type="component" value="Unassembled WGS sequence"/>
</dbReference>
<evidence type="ECO:0000313" key="1">
    <source>
        <dbReference type="EMBL" id="TGK28769.1"/>
    </source>
</evidence>
<comment type="caution">
    <text evidence="1">The sequence shown here is derived from an EMBL/GenBank/DDBJ whole genome shotgun (WGS) entry which is preliminary data.</text>
</comment>